<keyword evidence="11" id="KW-1015">Disulfide bond</keyword>
<dbReference type="CDD" id="cd00063">
    <property type="entry name" value="FN3"/>
    <property type="match status" value="8"/>
</dbReference>
<dbReference type="EMBL" id="JI163770">
    <property type="protein sequence ID" value="ADY39755.1"/>
    <property type="molecule type" value="mRNA"/>
</dbReference>
<feature type="region of interest" description="Disordered" evidence="16">
    <location>
        <begin position="2898"/>
        <end position="3021"/>
    </location>
</feature>
<feature type="compositionally biased region" description="Basic and acidic residues" evidence="16">
    <location>
        <begin position="2964"/>
        <end position="2975"/>
    </location>
</feature>
<feature type="compositionally biased region" description="Basic and acidic residues" evidence="16">
    <location>
        <begin position="1079"/>
        <end position="1106"/>
    </location>
</feature>
<dbReference type="SMART" id="SM00060">
    <property type="entry name" value="FN3"/>
    <property type="match status" value="9"/>
</dbReference>
<dbReference type="InterPro" id="IPR013098">
    <property type="entry name" value="Ig_I-set"/>
</dbReference>
<comment type="cofactor">
    <cofactor evidence="1">
        <name>Mg(2+)</name>
        <dbReference type="ChEBI" id="CHEBI:18420"/>
    </cofactor>
</comment>
<evidence type="ECO:0000259" key="17">
    <source>
        <dbReference type="PROSITE" id="PS50011"/>
    </source>
</evidence>
<dbReference type="Gene3D" id="2.60.40.10">
    <property type="entry name" value="Immunoglobulins"/>
    <property type="match status" value="39"/>
</dbReference>
<feature type="domain" description="Ig-like" evidence="18">
    <location>
        <begin position="4497"/>
        <end position="4581"/>
    </location>
</feature>
<feature type="compositionally biased region" description="Polar residues" evidence="16">
    <location>
        <begin position="1062"/>
        <end position="1078"/>
    </location>
</feature>
<feature type="domain" description="Protein kinase" evidence="17">
    <location>
        <begin position="3744"/>
        <end position="3999"/>
    </location>
</feature>
<feature type="domain" description="Fibronectin type-III" evidence="19">
    <location>
        <begin position="4937"/>
        <end position="5030"/>
    </location>
</feature>
<organism evidence="20">
    <name type="scientific">Ascaris suum</name>
    <name type="common">Pig roundworm</name>
    <name type="synonym">Ascaris lumbricoides</name>
    <dbReference type="NCBI Taxonomy" id="6253"/>
    <lineage>
        <taxon>Eukaryota</taxon>
        <taxon>Metazoa</taxon>
        <taxon>Ecdysozoa</taxon>
        <taxon>Nematoda</taxon>
        <taxon>Chromadorea</taxon>
        <taxon>Rhabditida</taxon>
        <taxon>Spirurina</taxon>
        <taxon>Ascaridomorpha</taxon>
        <taxon>Ascaridoidea</taxon>
        <taxon>Ascarididae</taxon>
        <taxon>Ascaris</taxon>
    </lineage>
</organism>
<feature type="domain" description="Ig-like" evidence="18">
    <location>
        <begin position="3020"/>
        <end position="3102"/>
    </location>
</feature>
<dbReference type="FunFam" id="2.60.40.10:FF:000056">
    <property type="entry name" value="twitchin isoform X4"/>
    <property type="match status" value="1"/>
</dbReference>
<evidence type="ECO:0000256" key="13">
    <source>
        <dbReference type="ARBA" id="ARBA00023319"/>
    </source>
</evidence>
<dbReference type="FunFam" id="2.60.40.10:FF:000425">
    <property type="entry name" value="Myosin light chain kinase"/>
    <property type="match status" value="3"/>
</dbReference>
<feature type="domain" description="Fibronectin type-III" evidence="19">
    <location>
        <begin position="2061"/>
        <end position="2153"/>
    </location>
</feature>
<dbReference type="GO" id="GO:0060298">
    <property type="term" value="P:positive regulation of sarcomere organization"/>
    <property type="evidence" value="ECO:0007669"/>
    <property type="project" value="UniProtKB-ARBA"/>
</dbReference>
<feature type="domain" description="Ig-like" evidence="18">
    <location>
        <begin position="4618"/>
        <end position="4707"/>
    </location>
</feature>
<feature type="domain" description="Ig-like" evidence="18">
    <location>
        <begin position="3111"/>
        <end position="3199"/>
    </location>
</feature>
<comment type="similarity">
    <text evidence="5">Belongs to the protein kinase superfamily. CAMK Ser/Thr protein kinase family.</text>
</comment>
<evidence type="ECO:0000256" key="10">
    <source>
        <dbReference type="ARBA" id="ARBA00023054"/>
    </source>
</evidence>
<dbReference type="InterPro" id="IPR013783">
    <property type="entry name" value="Ig-like_fold"/>
</dbReference>
<feature type="region of interest" description="Disordered" evidence="16">
    <location>
        <begin position="650"/>
        <end position="699"/>
    </location>
</feature>
<dbReference type="PROSITE" id="PS50853">
    <property type="entry name" value="FN3"/>
    <property type="match status" value="9"/>
</dbReference>
<reference evidence="20" key="1">
    <citation type="journal article" date="2011" name="Genome Res.">
        <title>Deep small RNA sequencing from the nematode Ascaris reveals conservation, functional diversification, and novel developmental profiles.</title>
        <authorList>
            <person name="Wang J."/>
            <person name="Czech B."/>
            <person name="Crunk A."/>
            <person name="Wallace A."/>
            <person name="Mitreva M."/>
            <person name="Hannon G.J."/>
            <person name="Davis R.E."/>
        </authorList>
    </citation>
    <scope>NUCLEOTIDE SEQUENCE</scope>
</reference>
<keyword evidence="12" id="KW-0539">Nucleus</keyword>
<feature type="region of interest" description="Disordered" evidence="16">
    <location>
        <begin position="1397"/>
        <end position="1450"/>
    </location>
</feature>
<evidence type="ECO:0000256" key="6">
    <source>
        <dbReference type="ARBA" id="ARBA00022490"/>
    </source>
</evidence>
<dbReference type="Gene3D" id="3.30.200.20">
    <property type="entry name" value="Phosphorylase Kinase, domain 1"/>
    <property type="match status" value="1"/>
</dbReference>
<keyword evidence="10 15" id="KW-0175">Coiled coil</keyword>
<dbReference type="InterPro" id="IPR007110">
    <property type="entry name" value="Ig-like_dom"/>
</dbReference>
<feature type="compositionally biased region" description="Basic and acidic residues" evidence="16">
    <location>
        <begin position="815"/>
        <end position="830"/>
    </location>
</feature>
<evidence type="ECO:0000259" key="19">
    <source>
        <dbReference type="PROSITE" id="PS50853"/>
    </source>
</evidence>
<feature type="domain" description="Fibronectin type-III" evidence="19">
    <location>
        <begin position="3599"/>
        <end position="3691"/>
    </location>
</feature>
<dbReference type="GO" id="GO:0005634">
    <property type="term" value="C:nucleus"/>
    <property type="evidence" value="ECO:0007669"/>
    <property type="project" value="UniProtKB-SubCell"/>
</dbReference>
<evidence type="ECO:0000256" key="2">
    <source>
        <dbReference type="ARBA" id="ARBA00004123"/>
    </source>
</evidence>
<dbReference type="InterPro" id="IPR011009">
    <property type="entry name" value="Kinase-like_dom_sf"/>
</dbReference>
<evidence type="ECO:0000256" key="15">
    <source>
        <dbReference type="SAM" id="Coils"/>
    </source>
</evidence>
<dbReference type="PRINTS" id="PR00014">
    <property type="entry name" value="FNTYPEIII"/>
</dbReference>
<evidence type="ECO:0000259" key="18">
    <source>
        <dbReference type="PROSITE" id="PS50835"/>
    </source>
</evidence>
<feature type="compositionally biased region" description="Basic and acidic residues" evidence="16">
    <location>
        <begin position="888"/>
        <end position="901"/>
    </location>
</feature>
<proteinExistence type="evidence at transcript level"/>
<dbReference type="InterPro" id="IPR050964">
    <property type="entry name" value="Striated_Muscle_Regulatory"/>
</dbReference>
<keyword evidence="8 14" id="KW-0547">Nucleotide-binding</keyword>
<dbReference type="PROSITE" id="PS50835">
    <property type="entry name" value="IG_LIKE"/>
    <property type="match status" value="25"/>
</dbReference>
<feature type="domain" description="Ig-like" evidence="18">
    <location>
        <begin position="1574"/>
        <end position="1651"/>
    </location>
</feature>
<dbReference type="FunFam" id="2.60.40.10:FF:001847">
    <property type="entry name" value="Titin homolog"/>
    <property type="match status" value="1"/>
</dbReference>
<evidence type="ECO:0000256" key="9">
    <source>
        <dbReference type="ARBA" id="ARBA00022840"/>
    </source>
</evidence>
<feature type="domain" description="Fibronectin type-III" evidence="19">
    <location>
        <begin position="2529"/>
        <end position="2626"/>
    </location>
</feature>
<feature type="region of interest" description="Disordered" evidence="16">
    <location>
        <begin position="4906"/>
        <end position="4941"/>
    </location>
</feature>
<evidence type="ECO:0000256" key="14">
    <source>
        <dbReference type="PROSITE-ProRule" id="PRU10141"/>
    </source>
</evidence>
<dbReference type="InterPro" id="IPR017441">
    <property type="entry name" value="Protein_kinase_ATP_BS"/>
</dbReference>
<dbReference type="PROSITE" id="PS00107">
    <property type="entry name" value="PROTEIN_KINASE_ATP"/>
    <property type="match status" value="1"/>
</dbReference>
<feature type="compositionally biased region" description="Basic and acidic residues" evidence="16">
    <location>
        <begin position="2983"/>
        <end position="3021"/>
    </location>
</feature>
<evidence type="ECO:0000256" key="16">
    <source>
        <dbReference type="SAM" id="MobiDB-lite"/>
    </source>
</evidence>
<evidence type="ECO:0000256" key="5">
    <source>
        <dbReference type="ARBA" id="ARBA00006692"/>
    </source>
</evidence>
<dbReference type="GO" id="GO:0004672">
    <property type="term" value="F:protein kinase activity"/>
    <property type="evidence" value="ECO:0007669"/>
    <property type="project" value="InterPro"/>
</dbReference>
<dbReference type="Pfam" id="PF00041">
    <property type="entry name" value="fn3"/>
    <property type="match status" value="8"/>
</dbReference>
<feature type="domain" description="Ig-like" evidence="18">
    <location>
        <begin position="4078"/>
        <end position="4168"/>
    </location>
</feature>
<dbReference type="FunFam" id="2.60.40.10:FF:000345">
    <property type="entry name" value="Muscle M-line assembly protein unc-89"/>
    <property type="match status" value="1"/>
</dbReference>
<dbReference type="FunFam" id="2.60.40.10:FF:000032">
    <property type="entry name" value="palladin isoform X1"/>
    <property type="match status" value="4"/>
</dbReference>
<feature type="compositionally biased region" description="Basic residues" evidence="16">
    <location>
        <begin position="2906"/>
        <end position="2920"/>
    </location>
</feature>
<keyword evidence="7" id="KW-0677">Repeat</keyword>
<dbReference type="GO" id="GO:0040017">
    <property type="term" value="P:positive regulation of locomotion"/>
    <property type="evidence" value="ECO:0007669"/>
    <property type="project" value="UniProtKB-ARBA"/>
</dbReference>
<feature type="domain" description="Fibronectin type-III" evidence="19">
    <location>
        <begin position="1859"/>
        <end position="1953"/>
    </location>
</feature>
<dbReference type="GO" id="GO:0031674">
    <property type="term" value="C:I band"/>
    <property type="evidence" value="ECO:0007669"/>
    <property type="project" value="UniProtKB-SubCell"/>
</dbReference>
<feature type="domain" description="Fibronectin type-III" evidence="19">
    <location>
        <begin position="1959"/>
        <end position="2053"/>
    </location>
</feature>
<dbReference type="FunFam" id="2.60.40.10:FF:001948">
    <property type="entry name" value="Titin homolog"/>
    <property type="match status" value="1"/>
</dbReference>
<dbReference type="SUPFAM" id="SSF56112">
    <property type="entry name" value="Protein kinase-like (PK-like)"/>
    <property type="match status" value="1"/>
</dbReference>
<dbReference type="InterPro" id="IPR036179">
    <property type="entry name" value="Ig-like_dom_sf"/>
</dbReference>
<evidence type="ECO:0000256" key="12">
    <source>
        <dbReference type="ARBA" id="ARBA00023242"/>
    </source>
</evidence>
<dbReference type="Gene3D" id="1.10.510.10">
    <property type="entry name" value="Transferase(Phosphotransferase) domain 1"/>
    <property type="match status" value="1"/>
</dbReference>
<feature type="domain" description="Fibronectin type-III" evidence="19">
    <location>
        <begin position="3307"/>
        <end position="3400"/>
    </location>
</feature>
<feature type="domain" description="Ig-like" evidence="18">
    <location>
        <begin position="5363"/>
        <end position="5454"/>
    </location>
</feature>
<dbReference type="InterPro" id="IPR036116">
    <property type="entry name" value="FN3_sf"/>
</dbReference>
<dbReference type="SUPFAM" id="SSF49265">
    <property type="entry name" value="Fibronectin type III"/>
    <property type="match status" value="7"/>
</dbReference>
<feature type="domain" description="Ig-like" evidence="18">
    <location>
        <begin position="2342"/>
        <end position="2434"/>
    </location>
</feature>
<feature type="domain" description="Ig-like" evidence="18">
    <location>
        <begin position="5250"/>
        <end position="5339"/>
    </location>
</feature>
<dbReference type="GO" id="GO:0045989">
    <property type="term" value="P:positive regulation of striated muscle contraction"/>
    <property type="evidence" value="ECO:0007669"/>
    <property type="project" value="UniProtKB-ARBA"/>
</dbReference>
<feature type="compositionally biased region" description="Basic and acidic residues" evidence="16">
    <location>
        <begin position="4916"/>
        <end position="4925"/>
    </location>
</feature>
<evidence type="ECO:0000313" key="20">
    <source>
        <dbReference type="EMBL" id="ADY39755.1"/>
    </source>
</evidence>
<feature type="region of interest" description="Disordered" evidence="16">
    <location>
        <begin position="886"/>
        <end position="919"/>
    </location>
</feature>
<dbReference type="InterPro" id="IPR003598">
    <property type="entry name" value="Ig_sub2"/>
</dbReference>
<keyword evidence="9 14" id="KW-0067">ATP-binding</keyword>
<feature type="domain" description="Ig-like" evidence="18">
    <location>
        <begin position="6229"/>
        <end position="6313"/>
    </location>
</feature>
<feature type="domain" description="Ig-like" evidence="18">
    <location>
        <begin position="5468"/>
        <end position="5558"/>
    </location>
</feature>
<dbReference type="Pfam" id="PF07679">
    <property type="entry name" value="I-set"/>
    <property type="match status" value="28"/>
</dbReference>
<feature type="domain" description="Ig-like" evidence="18">
    <location>
        <begin position="2155"/>
        <end position="2246"/>
    </location>
</feature>
<feature type="domain" description="Ig-like" evidence="18">
    <location>
        <begin position="4399"/>
        <end position="4486"/>
    </location>
</feature>
<keyword evidence="6" id="KW-0963">Cytoplasm</keyword>
<dbReference type="FunFam" id="1.10.510.10:FF:000571">
    <property type="entry name" value="Maternal embryonic leucine zipper kinase"/>
    <property type="match status" value="1"/>
</dbReference>
<dbReference type="InterPro" id="IPR000719">
    <property type="entry name" value="Prot_kinase_dom"/>
</dbReference>
<feature type="compositionally biased region" description="Basic and acidic residues" evidence="16">
    <location>
        <begin position="1397"/>
        <end position="1432"/>
    </location>
</feature>
<evidence type="ECO:0000256" key="7">
    <source>
        <dbReference type="ARBA" id="ARBA00022737"/>
    </source>
</evidence>
<feature type="coiled-coil region" evidence="15">
    <location>
        <begin position="934"/>
        <end position="961"/>
    </location>
</feature>
<protein>
    <submittedName>
        <fullName evidence="20">Titin</fullName>
    </submittedName>
</protein>
<feature type="domain" description="Ig-like" evidence="18">
    <location>
        <begin position="4290"/>
        <end position="4382"/>
    </location>
</feature>
<sequence length="6354" mass="705195">MVLKEKILREGKAETFEEIVLQPEIQRVSVAADSEVAIAEMVSEGAVHVISRKPYEKAHIDVDVERAEEKQDTCMTVALQQIESASETARKVSKEESVFAEAFIGVPIEEAAVEAHILKEVIEKCALFVKEHRKPSAEMVLKEKILREGKAETFEEIVLQPEIQRVSVAADSEVAIAEMVSEGAVHVISRKPYEKAHIDVDVERAEEKQDTCMTVALQQIESASETARKISKEESVLAEVVLRASGSAESAEIAIVAQLVEKSGLLRMPALSVAYGERKPRTMEEEAMRAISGVDEKILATVVVERELMADSAEIEVAPSRREVCAVTVRGLKRRVSGILPEGELVEVLEEPRSEDDAFLHLEEVSISCIFTKQRTQKVGVGAIFNSEKACEEIELVENLERRIHECDTIAHVHYYASDHCVASILTGYEITDNVFNIVGPSIDEYSSVLLPDKPTFEIFASITECVLPAKLTIPVQAKRGRSPTGVVVELEIEAGEEVANTEALVDVTASSCEEVSLDITEFTSDVLDVDVSMEAVMEEEDIEAVGPTFYTQLIDLAIQMPTAVAAVSRMIEEAKMRVLEADAEIKLALSTRAEMQQLHLKLAAAEREFIDKYTDLDAVFKSRGELESTLLKINEKNETSVSETILKKTDKASRKAERKKDLEKKEIDEKKRSAEKIQQLEEERSPEQEGTVDKLENDHLAPGIEKPLQEEFREAVFDLEHVDEFIRTSRIIKDCLRHEISLVAKQPSTRTVQEKQKGVPGRPKEKLDVSKEVVEVLEEEFIAEASFDVRLHEKAAETTEDFEDTVQAKISLAPKEKEEQTVPIEEEKSKKKAKKTKLKEVAKEVVDELEQELIEEASFDVQVQKRSIGEAESFEDTVQAKIALLPKEQEKQAVPDEEKKPKKKVKKSKGKQDIPSVSRKILQEDVEDAFIYAQQSSESVKEAEAAKEDTEALKSHEKLEEEMKYQMGEQKDEIVTTEAAEILAQEITEKKKKNIPKALFIPAEINSRFGDKSILLSETSITTQVTSREASAEIEAITSPRKPQSATISMKIDSAKRSISRGRTPSSATEFTFTQRTTSERGDSEGFEATVRKPKDRSGLPPLPREKVQGETIITREESAEKVEIFCRRPSESEVIELLVRAPSEREMELEIEANAPLEVDFAESRAAIEDVELAVSLISPGRLLTAELVSKMRERALSEIFCKSVRRKRLSETLEKLEMPVASTADERSVEEEIPPRETSLPSKVVQVHPRKKSTANLIEESEISAKYSCKESDEISCILIMLPAKEAAVCSTSEPVLRKRMKRRQSAGTKVIPSETNEMGAEEARERSTVVEQEGLRKKRAEEMLEETEIFSEFEGELSTATTEFSIGQSASEADSISVREVVLKKLRKKRASVAEEKLDVSEDDQKLKSKKKASAETPKEGEQLSKKDASKKKRKDTAKKISETSEDSAIVVNSLAEDANITTLKDAATPRVSAGVEKEEEISKEGNLIEQDVKEQYEEFETTAQFTVGAKTGEVTVVTDAEAAFAIPQKTKGDETLAEDISEVTEYTISSSTVSRRSSALSSDESCVVPRRQRRRREGFVSLPDNQFQALRGDTVRVECELFNEEDKVTWLINGNPISNDSRCVEESNGYIRTLVVTNLRPQDSGTVISMHVGDHFAETVLIVEETAAEIVEGLPQRLIGTVDNDVTLSVKLSHEAKNMNWLFNGQPIEGGDSMVMKTEKDVAFLTIKSADFNRTGRYSVIADGAETSTMLEIRGKPVLEVDQLTKLVEMESQQNLSFTIPFKANPEPKVECFFNGKPIPHEQRIQAEILNDAVVVSKRKVTRKDAGEYIVKVANEFGEVSQNFTLVVKDTPEKPETVRVTEVGPDFIAITWEAPSNDGGSEITGYVVEKKEAGRRTFHAVAQISANKTDHVIEELESNTNYEIRLSAINKYGSGEYSEPMVVCTGTPFKRPVVVEAPAITDINNEGCTLQWIEVQEDGGSPIYGYDVFVRKDRGDWVKLNDEVVFVRRYNVTGLEVGPLYEFKVEACNEAGLQSNSDVVSETLTLSATYARPSKQLSLPRILITGPDSVSVEWDEPEFDEENVTSYTIRYRSEGSSVWSQAESEHSPHSIDGLKEGVAYIFKIAPVNAVGLGEFSEETQPIRIIAESEPEITKGIKNVSVPCKRGLRLECHAMGEPSPQYIWYKDGEEIIPADENVEIINEGYMSALVIHKTAFTDEGEYTCEVVNKLGSEKSNARVTITEVRAHFEASFAEFTEIMEGQDVTLRCELSDEDASVVWYRNGKKVTPDERIAISVDGTERKLTIINATPKDSGDYECSTVDDRSKARGELLVKEEEPHIKEGPQDQTVNKFGERVILTCKTTKPIKEVVRWYKNGVEVWPQRHKMTMTITDNIASLEIENFDVHDIGEYYVMLSDDERSAPATLELKVAPDIQLAEDFEQEIVLNAGEDLTVSFAFTAYPAPKVEFIHNGEHLDEQRTRMEIYDDSAFVRIRNMKRPDSGTVKITVLNENGKATKDIHVSVVDIPSEPRCLAATNVSTDSALLQWLPPLENNGSPLTGYIIERKMAETSRWRNVGKVRADKESFLMEELFPDEIYVFRVCAVNEVGKGPPSEAVDVITKKEAEAVQEKVPQILADAVLLDTPGKPLVALIEKTKVQISWESIISADSYDIERSSLSEPMWLTIANTDHLTFIDRSIFENDDYIYRIVAKSDKRTSCPSEPSEPISITCPEAAEEEQLEGGKPVEENARKAGIEVKAAEKEAAGEEFMSEQGEIAQAKETTPDFEAVVRPSMEQVQMKTGKMEGEAVTGIEALEGTVKKELEENKSEKKKTKKKKLEEKASKAPEESTVEKPAVGQQKAAAVDETKAFEDQISVSGFVDEVIPEEPGKAIEAKLEIIEEKPKKRSEKKPEKKKVKKKVEEKLAKSEEKTDEDKAEEKMKHEEKSQAQEIDLTAPLASEDISLKGEPPKTVEAEAAEVLKNLKEEPKDERKSKGKEEAVRAEEVKPKPEKKSERKAPKLKVTAEETKLELTLHSKAELKVQIEGDFETCRWIKDKKPLPEQSTTTTETESTLFIDSVSESSSGTYICTAVNKTTKSSVEFDVRVVEKPKIEFDTKTLEAKVGETLRISASVTGLPQPKVSWYRNGVPVSAAEGVVLAHRSGVASVTLKKCVIEDCGIYVISAENEVGKSESEVTVKVKGVPSAPLGPLNVTNISATSCSLSWQPPTSDGNSKLLGYCIEKRDIKRPVWAFHARTADTSAEIKGLVEMTKYHFRVTAENALGNGPPLETEQPVELREPIGRPKSTPSKPTVKETTNNSITVQWTPVVDSGDILYNVEVKESKSKRAWTLVNKQPIGETEVTAANLKAGSIYEFRVFAVNAAGSGPPSEPSDAIECIERKEVQKPAFTKTPEDVIGIEQKKIKIIAEFIGEPAPEVGWFKNSSEVFPGKRQWIETSKNASILTIGELREDDQDEYKIVLKNKSGSAEHVFKLTVDRPPQITRPEKYADAQLYNQNEEVKLRLTFSGRPTPTAEWIDSRGGVISTKSARYKVTTSGNQSTLTIYDIKAEDKGSYSLRVRNRAGEDRCDIPIQVTDRPVPPGRPVVQDQNVDSVRLLWATSMQDGGSAVRNYTVEMRKESEDVWSSAEVTKQPFTTLFNLQPGQTYRFRVRADNAYGTSEPSEESESVFVPDMKRSVAEPPPEDKASAEEVPCRIDYDRLATDIKPSEYRTIDVNRLPSDLEAKYVICEELGRGAYGTVYRAIEKATGKTWAAKMVQVRPGVKKEVVVHEINIMNQLHHEKLLALHEAFDLGSQMCLIEEIVSGGELLDRILEDDALMSEEEVRDYIRQILHGVQHMHKNNIVHLDLKPENILLRSKESTDVKIIDFGLARKLDPKKTVKLLFGTPEFCAPEVVNFEPVGLSTDMWAIGVIAYLLLSGLSPFLGNSDEETLANVSAGDWDFDDPSWEDVSPMAKDFICRLLVKDRRKRLTVSEALNHPWIAEPLQSAFVDLNALMKETRQEMGRSRMPLRQKRDFLLKKRWSDDLLPIGRLVKRGAIFRRLSMDGVFERSVKFDTDYAPTIRSRLEDIVANVGDLIATLSCEVDGSPTPKIKWFKDDKELRATPQKHIAKYADGKVELGVRNVEKLDAGVYLMRATNELGSVECKAKIIVEETKKRSKKEEGEPQETIGSPPNFHYKLVDQSVMLGNPAIFTVTSTTKPEPEVEWFRDSLPVDIDNPKYAFKQDKGRYELEILYCEAADDAIWKVVGKNAFGRCESSCKLTVEVPKDMTAPDFVKSLEDVICQEKQMLKLETKVAAKPTPEIIWYHGDKELYECARYKLFFDDRQQKYALTIVNAYVEDSGKYRCVAKNIAGSAESACSVLVEESEVPSVRQEVDENKAPHFRMPLTNRDVPEGFELTLVCAVTGTPRPAIVWTKDGKSIKRDDCDIKCENGVCTLTLPTTTLKDAGVYTCSAENCHGSAKSSSTVQIEPFESSNVKPAFKEQLMDVAAIEGSEIVLECRVIGTPAPILTWYKDGLKLILENRMLQYTDRKGVSRLNIMNVVPEDAGEYSCEAINPSGKDFTHCIVKIIGMDESRRSPTKSVTNRRSPSVTAVQEELRPPVITRPLNDATVFEGNRELLEAEVDGNPKPFVEWYLNGKLVAESRTLRTYFDGRVAFLKIYEACEEHQGQYLCRASNKLGTVETRCTVIVQPELGAEDRVPNMPKFVRKLENVKVKNVGDSVTLTCQVHGNPRPDVQWLFNGRAIHQDKSTRARAFDDNVCALEIFEVTPETAGTYTAVAHNIYGDAHSSAEVSLATRDLVLSTTAAPHFVVEPNAEMTVEKNCVLCIVCDISGQPEPQVKWLKDGKEITEPHATMKKDGISHQMVIANVSAKDEGVYKVIAENEEGNAETSVNVSVTDKRKEDAAKPSKKKISSPSAPTGEPICAQIGANTLTLRWGKPADDGGASVDEYKIEQRRPDEREWTEVGLSPTTEYSVRNLQPNTEYLYRVTARNKVDYGAYSTMSSPVKTLAAGSKPLFKTSFEPVMFVDESETFEIHAVYEGRPEPSVKWYHNGAEIIEANNVAVTFGEGGGDSTLVVSKCKAGVHDGIYSCHIENETGHAVEETAVKVSSKKKVVEEVEEVTVIKKEAVGAPEILKHLVNESTCAGQQFVLACRVAANPKGQAAWFKDDERIVGSGRFEIQTQDAGIFRLVCHNANANDSGTYRCVVSNTIGIVQSSCEVSVLDRALQSAPVFEEPLKDQTALSGADVVLKCRVVGSPEPQAIWMKDGERLSTSRRIKLSFTENGWCSLTVANCDSADTGLYLCSAHNSLGVECTQAMVTIVHPAGPDAHLVTAEEREKQYRKPYFTRAPAPVVETVEGSMVKLVSRAVGEPAASVVWKKDGKEISKTSRNYEIRLTGEGESVLTIECVVAKSAGIFTCVAQNSEGTESVETQLIVHTHLHKQPQGEAPSFTVDLLDKGVAIGHPVTLKCEVRGIPEPQLKWFFIDDSRKMTQLKTTAGSAWIECRRGQVSELRADTIVSTQQGTYQCVAVNEHGKAISQCYLLVGEPTDEPAGPPHFLRCLRDIWSPLGKDVTFEVEVGGCPLPELTWFHFDEKVVEDKSVQISYTSQTRCELKISNIGLRHLGTYSVEASNVHGVLRTTAALNVGQRREDSVPPVFLQDFEERAITIEMPSRLMMEETGLVLTKMETVETQRHRLKAEGKRKGAAPKFVQGLHDLELREGDSAALAGKLAQKRHHRIHGRLSDARGLKESIKLAEGIDEQAPETSKQSVEVTTLEEIRAAIASRNKKACRPKFMVKPKAKKSIEEFKSLRLKTAISANPTPIVHWDKSGVILETGNKYSIYNDGDFYYLEVHHVSKFDEGFYNCTASNDEGIATCTSEVDVAPAGEGRRRSRKVPKAPTFIEVLPGRIKGVLGEALSVECSVSASPAPSIRWYRNGAVLIPQHDRYTMLYDGESSTLKFACLTVADAGKYTCVAENQLGETKTSMQLDVDSSAATTPVEGGPPIFRVEKIKHTIKATDGDQIVLLAEIVEGSEPITITWLRNKVEIADSSGFKYARDGGNVSLTIADAFPEDAGDYVCVATNSFGAAECAMRVSITRRQEKSIYEVAPVIAEAPKRITVDPGHEAIISATVRGFPEPAIAWSKDDESIVSGDKCQLSHSGEITTLTIRDASREDAGKYVLKAVNCAGTATATISLEVVEITDSDSVLPAFTMLPMSIQCAIGQKAVLKCAFKGSPHPTVSWFRGEQKLTPGRGGIQITSTSTTSELSILRLSEVHIGEYLCAVRNAYGEDLARARILLEAKLIVAGTPMLTVRNAILHNTRWFIGSVTSTAKH</sequence>
<feature type="domain" description="Ig-like" evidence="18">
    <location>
        <begin position="3406"/>
        <end position="3494"/>
    </location>
</feature>
<feature type="compositionally biased region" description="Basic and acidic residues" evidence="16">
    <location>
        <begin position="2921"/>
        <end position="2949"/>
    </location>
</feature>
<feature type="domain" description="Ig-like" evidence="18">
    <location>
        <begin position="5812"/>
        <end position="5901"/>
    </location>
</feature>
<feature type="domain" description="Fibronectin type-III" evidence="19">
    <location>
        <begin position="3207"/>
        <end position="3300"/>
    </location>
</feature>
<dbReference type="SUPFAM" id="SSF48726">
    <property type="entry name" value="Immunoglobulin"/>
    <property type="match status" value="30"/>
</dbReference>
<dbReference type="FunFam" id="2.60.40.10:FF:000080">
    <property type="entry name" value="Myosin light chain kinase, smooth muscle"/>
    <property type="match status" value="2"/>
</dbReference>
<name>F1KPF1_ASCSU</name>
<feature type="domain" description="Ig-like" evidence="18">
    <location>
        <begin position="3499"/>
        <end position="3594"/>
    </location>
</feature>
<dbReference type="PROSITE" id="PS00108">
    <property type="entry name" value="PROTEIN_KINASE_ST"/>
    <property type="match status" value="1"/>
</dbReference>
<dbReference type="InterPro" id="IPR008271">
    <property type="entry name" value="Ser/Thr_kinase_AS"/>
</dbReference>
<feature type="region of interest" description="Disordered" evidence="16">
    <location>
        <begin position="1223"/>
        <end position="1244"/>
    </location>
</feature>
<dbReference type="GO" id="GO:0005524">
    <property type="term" value="F:ATP binding"/>
    <property type="evidence" value="ECO:0007669"/>
    <property type="project" value="UniProtKB-UniRule"/>
</dbReference>
<feature type="region of interest" description="Disordered" evidence="16">
    <location>
        <begin position="3284"/>
        <end position="3318"/>
    </location>
</feature>
<feature type="region of interest" description="Disordered" evidence="16">
    <location>
        <begin position="2817"/>
        <end position="2866"/>
    </location>
</feature>
<dbReference type="SMART" id="SM00220">
    <property type="entry name" value="S_TKc"/>
    <property type="match status" value="1"/>
</dbReference>
<dbReference type="InterPro" id="IPR003599">
    <property type="entry name" value="Ig_sub"/>
</dbReference>
<comment type="subcellular location">
    <subcellularLocation>
        <location evidence="3">Cytoplasm</location>
        <location evidence="3">Myofibril</location>
        <location evidence="3">Sarcomere</location>
        <location evidence="3">A band</location>
    </subcellularLocation>
    <subcellularLocation>
        <location evidence="4">Cytoplasm</location>
        <location evidence="4">Myofibril</location>
        <location evidence="4">Sarcomere</location>
        <location evidence="4">I band</location>
    </subcellularLocation>
    <subcellularLocation>
        <location evidence="2">Nucleus</location>
    </subcellularLocation>
</comment>
<feature type="compositionally biased region" description="Basic and acidic residues" evidence="16">
    <location>
        <begin position="2820"/>
        <end position="2830"/>
    </location>
</feature>
<dbReference type="FunFam" id="2.60.40.10:FF:000031">
    <property type="entry name" value="Myosin-binding protein C, slow type"/>
    <property type="match status" value="4"/>
</dbReference>
<feature type="domain" description="Ig-like" evidence="18">
    <location>
        <begin position="2254"/>
        <end position="2338"/>
    </location>
</feature>
<dbReference type="FunFam" id="2.60.40.10:FF:000107">
    <property type="entry name" value="Myosin, light chain kinase a"/>
    <property type="match status" value="6"/>
</dbReference>
<feature type="domain" description="Ig-like" evidence="18">
    <location>
        <begin position="5034"/>
        <end position="5128"/>
    </location>
</feature>
<feature type="domain" description="Ig-like" evidence="18">
    <location>
        <begin position="4722"/>
        <end position="4812"/>
    </location>
</feature>
<dbReference type="GO" id="GO:0019899">
    <property type="term" value="F:enzyme binding"/>
    <property type="evidence" value="ECO:0007669"/>
    <property type="project" value="UniProtKB-ARBA"/>
</dbReference>
<feature type="domain" description="Ig-like" evidence="18">
    <location>
        <begin position="5151"/>
        <end position="5240"/>
    </location>
</feature>
<evidence type="ECO:0000256" key="8">
    <source>
        <dbReference type="ARBA" id="ARBA00022741"/>
    </source>
</evidence>
<dbReference type="SMART" id="SM00409">
    <property type="entry name" value="IG"/>
    <property type="match status" value="30"/>
</dbReference>
<feature type="region of interest" description="Disordered" evidence="16">
    <location>
        <begin position="814"/>
        <end position="834"/>
    </location>
</feature>
<dbReference type="PROSITE" id="PS50011">
    <property type="entry name" value="PROTEIN_KINASE_DOM"/>
    <property type="match status" value="1"/>
</dbReference>
<dbReference type="GO" id="GO:0031672">
    <property type="term" value="C:A band"/>
    <property type="evidence" value="ECO:0007669"/>
    <property type="project" value="UniProtKB-SubCell"/>
</dbReference>
<feature type="domain" description="Ig-like" evidence="18">
    <location>
        <begin position="4826"/>
        <end position="4914"/>
    </location>
</feature>
<feature type="domain" description="Ig-like" evidence="18">
    <location>
        <begin position="6023"/>
        <end position="6115"/>
    </location>
</feature>
<accession>F1KPF1</accession>
<feature type="binding site" evidence="14">
    <location>
        <position position="3773"/>
    </location>
    <ligand>
        <name>ATP</name>
        <dbReference type="ChEBI" id="CHEBI:30616"/>
    </ligand>
</feature>
<dbReference type="InterPro" id="IPR003961">
    <property type="entry name" value="FN3_dom"/>
</dbReference>
<evidence type="ECO:0000256" key="11">
    <source>
        <dbReference type="ARBA" id="ARBA00023157"/>
    </source>
</evidence>
<dbReference type="SMART" id="SM00408">
    <property type="entry name" value="IGc2"/>
    <property type="match status" value="26"/>
</dbReference>
<evidence type="ECO:0000256" key="3">
    <source>
        <dbReference type="ARBA" id="ARBA00004161"/>
    </source>
</evidence>
<evidence type="ECO:0000256" key="1">
    <source>
        <dbReference type="ARBA" id="ARBA00001946"/>
    </source>
</evidence>
<feature type="domain" description="Ig-like" evidence="18">
    <location>
        <begin position="6129"/>
        <end position="6215"/>
    </location>
</feature>
<dbReference type="Pfam" id="PF00069">
    <property type="entry name" value="Pkinase"/>
    <property type="match status" value="1"/>
</dbReference>
<feature type="compositionally biased region" description="Polar residues" evidence="16">
    <location>
        <begin position="3306"/>
        <end position="3318"/>
    </location>
</feature>
<feature type="domain" description="Fibronectin type-III" evidence="19">
    <location>
        <begin position="2646"/>
        <end position="2736"/>
    </location>
</feature>
<dbReference type="PANTHER" id="PTHR13817:SF151">
    <property type="entry name" value="TITIN"/>
    <property type="match status" value="1"/>
</dbReference>
<dbReference type="FunFam" id="2.60.40.10:FF:000211">
    <property type="entry name" value="Obscurin-like protein 1"/>
    <property type="match status" value="1"/>
</dbReference>
<dbReference type="CDD" id="cd00096">
    <property type="entry name" value="Ig"/>
    <property type="match status" value="5"/>
</dbReference>
<keyword evidence="13" id="KW-0393">Immunoglobulin domain</keyword>
<feature type="region of interest" description="Disordered" evidence="16">
    <location>
        <begin position="1033"/>
        <end position="1106"/>
    </location>
</feature>
<feature type="compositionally biased region" description="Basic and acidic residues" evidence="16">
    <location>
        <begin position="2839"/>
        <end position="2853"/>
    </location>
</feature>
<dbReference type="PANTHER" id="PTHR13817">
    <property type="entry name" value="TITIN"/>
    <property type="match status" value="1"/>
</dbReference>
<dbReference type="GO" id="GO:0003779">
    <property type="term" value="F:actin binding"/>
    <property type="evidence" value="ECO:0007669"/>
    <property type="project" value="UniProtKB-ARBA"/>
</dbReference>
<evidence type="ECO:0000256" key="4">
    <source>
        <dbReference type="ARBA" id="ARBA00004355"/>
    </source>
</evidence>
<feature type="domain" description="Ig-like" evidence="18">
    <location>
        <begin position="5919"/>
        <end position="6011"/>
    </location>
</feature>